<dbReference type="PANTHER" id="PTHR45969:SF69">
    <property type="entry name" value="FINGER DOMAIN PROTEIN, PUTATIVE (AFU_ORTHOLOGUE AFUA_3G12190)-RELATED"/>
    <property type="match status" value="1"/>
</dbReference>
<feature type="compositionally biased region" description="Basic and acidic residues" evidence="5">
    <location>
        <begin position="208"/>
        <end position="225"/>
    </location>
</feature>
<dbReference type="Gene3D" id="3.30.40.10">
    <property type="entry name" value="Zinc/RING finger domain, C3HC4 (zinc finger)"/>
    <property type="match status" value="1"/>
</dbReference>
<feature type="domain" description="RING-type" evidence="6">
    <location>
        <begin position="31"/>
        <end position="79"/>
    </location>
</feature>
<dbReference type="InterPro" id="IPR013083">
    <property type="entry name" value="Znf_RING/FYVE/PHD"/>
</dbReference>
<gene>
    <name evidence="7" type="ORF">BDW02DRAFT_245577</name>
</gene>
<dbReference type="PANTHER" id="PTHR45969">
    <property type="entry name" value="RING ZINC FINGER PROTEIN-RELATED"/>
    <property type="match status" value="1"/>
</dbReference>
<dbReference type="Proteomes" id="UP000800040">
    <property type="component" value="Unassembled WGS sequence"/>
</dbReference>
<dbReference type="SMART" id="SM00184">
    <property type="entry name" value="RING"/>
    <property type="match status" value="1"/>
</dbReference>
<evidence type="ECO:0000313" key="8">
    <source>
        <dbReference type="Proteomes" id="UP000800040"/>
    </source>
</evidence>
<name>A0A6A5KDY5_9PLEO</name>
<evidence type="ECO:0000256" key="5">
    <source>
        <dbReference type="SAM" id="MobiDB-lite"/>
    </source>
</evidence>
<evidence type="ECO:0000256" key="3">
    <source>
        <dbReference type="ARBA" id="ARBA00022833"/>
    </source>
</evidence>
<dbReference type="GO" id="GO:0016567">
    <property type="term" value="P:protein ubiquitination"/>
    <property type="evidence" value="ECO:0007669"/>
    <property type="project" value="TreeGrafter"/>
</dbReference>
<dbReference type="GO" id="GO:0008270">
    <property type="term" value="F:zinc ion binding"/>
    <property type="evidence" value="ECO:0007669"/>
    <property type="project" value="UniProtKB-KW"/>
</dbReference>
<protein>
    <recommendedName>
        <fullName evidence="6">RING-type domain-containing protein</fullName>
    </recommendedName>
</protein>
<dbReference type="AlphaFoldDB" id="A0A6A5KDY5"/>
<evidence type="ECO:0000313" key="7">
    <source>
        <dbReference type="EMBL" id="KAF1836305.1"/>
    </source>
</evidence>
<feature type="compositionally biased region" description="Basic and acidic residues" evidence="5">
    <location>
        <begin position="395"/>
        <end position="405"/>
    </location>
</feature>
<keyword evidence="1" id="KW-0479">Metal-binding</keyword>
<evidence type="ECO:0000259" key="6">
    <source>
        <dbReference type="PROSITE" id="PS50089"/>
    </source>
</evidence>
<keyword evidence="2 4" id="KW-0863">Zinc-finger</keyword>
<feature type="compositionally biased region" description="Basic and acidic residues" evidence="5">
    <location>
        <begin position="511"/>
        <end position="520"/>
    </location>
</feature>
<keyword evidence="8" id="KW-1185">Reference proteome</keyword>
<evidence type="ECO:0000256" key="2">
    <source>
        <dbReference type="ARBA" id="ARBA00022771"/>
    </source>
</evidence>
<feature type="region of interest" description="Disordered" evidence="5">
    <location>
        <begin position="138"/>
        <end position="246"/>
    </location>
</feature>
<dbReference type="PROSITE" id="PS50089">
    <property type="entry name" value="ZF_RING_2"/>
    <property type="match status" value="1"/>
</dbReference>
<proteinExistence type="predicted"/>
<feature type="region of interest" description="Disordered" evidence="5">
    <location>
        <begin position="393"/>
        <end position="556"/>
    </location>
</feature>
<feature type="compositionally biased region" description="Basic and acidic residues" evidence="5">
    <location>
        <begin position="468"/>
        <end position="479"/>
    </location>
</feature>
<reference evidence="7" key="1">
    <citation type="submission" date="2020-01" db="EMBL/GenBank/DDBJ databases">
        <authorList>
            <consortium name="DOE Joint Genome Institute"/>
            <person name="Haridas S."/>
            <person name="Albert R."/>
            <person name="Binder M."/>
            <person name="Bloem J."/>
            <person name="Labutti K."/>
            <person name="Salamov A."/>
            <person name="Andreopoulos B."/>
            <person name="Baker S.E."/>
            <person name="Barry K."/>
            <person name="Bills G."/>
            <person name="Bluhm B.H."/>
            <person name="Cannon C."/>
            <person name="Castanera R."/>
            <person name="Culley D.E."/>
            <person name="Daum C."/>
            <person name="Ezra D."/>
            <person name="Gonzalez J.B."/>
            <person name="Henrissat B."/>
            <person name="Kuo A."/>
            <person name="Liang C."/>
            <person name="Lipzen A."/>
            <person name="Lutzoni F."/>
            <person name="Magnuson J."/>
            <person name="Mondo S."/>
            <person name="Nolan M."/>
            <person name="Ohm R."/>
            <person name="Pangilinan J."/>
            <person name="Park H.-J."/>
            <person name="Ramirez L."/>
            <person name="Alfaro M."/>
            <person name="Sun H."/>
            <person name="Tritt A."/>
            <person name="Yoshinaga Y."/>
            <person name="Zwiers L.-H."/>
            <person name="Turgeon B.G."/>
            <person name="Goodwin S.B."/>
            <person name="Spatafora J.W."/>
            <person name="Crous P.W."/>
            <person name="Grigoriev I.V."/>
        </authorList>
    </citation>
    <scope>NUCLEOTIDE SEQUENCE</scope>
    <source>
        <strain evidence="7">P77</strain>
    </source>
</reference>
<dbReference type="GO" id="GO:0061630">
    <property type="term" value="F:ubiquitin protein ligase activity"/>
    <property type="evidence" value="ECO:0007669"/>
    <property type="project" value="TreeGrafter"/>
</dbReference>
<dbReference type="Pfam" id="PF13639">
    <property type="entry name" value="zf-RING_2"/>
    <property type="match status" value="1"/>
</dbReference>
<dbReference type="SUPFAM" id="SSF57850">
    <property type="entry name" value="RING/U-box"/>
    <property type="match status" value="1"/>
</dbReference>
<feature type="compositionally biased region" description="Acidic residues" evidence="5">
    <location>
        <begin position="541"/>
        <end position="556"/>
    </location>
</feature>
<accession>A0A6A5KDY5</accession>
<feature type="compositionally biased region" description="Polar residues" evidence="5">
    <location>
        <begin position="418"/>
        <end position="429"/>
    </location>
</feature>
<feature type="compositionally biased region" description="Polar residues" evidence="5">
    <location>
        <begin position="138"/>
        <end position="164"/>
    </location>
</feature>
<organism evidence="7 8">
    <name type="scientific">Decorospora gaudefroyi</name>
    <dbReference type="NCBI Taxonomy" id="184978"/>
    <lineage>
        <taxon>Eukaryota</taxon>
        <taxon>Fungi</taxon>
        <taxon>Dikarya</taxon>
        <taxon>Ascomycota</taxon>
        <taxon>Pezizomycotina</taxon>
        <taxon>Dothideomycetes</taxon>
        <taxon>Pleosporomycetidae</taxon>
        <taxon>Pleosporales</taxon>
        <taxon>Pleosporineae</taxon>
        <taxon>Pleosporaceae</taxon>
        <taxon>Decorospora</taxon>
    </lineage>
</organism>
<evidence type="ECO:0000256" key="4">
    <source>
        <dbReference type="PROSITE-ProRule" id="PRU00175"/>
    </source>
</evidence>
<feature type="compositionally biased region" description="Basic and acidic residues" evidence="5">
    <location>
        <begin position="430"/>
        <end position="458"/>
    </location>
</feature>
<dbReference type="CDD" id="cd16448">
    <property type="entry name" value="RING-H2"/>
    <property type="match status" value="1"/>
</dbReference>
<keyword evidence="3" id="KW-0862">Zinc</keyword>
<evidence type="ECO:0000256" key="1">
    <source>
        <dbReference type="ARBA" id="ARBA00022723"/>
    </source>
</evidence>
<dbReference type="InterPro" id="IPR001841">
    <property type="entry name" value="Znf_RING"/>
</dbReference>
<dbReference type="OrthoDB" id="3689343at2759"/>
<dbReference type="EMBL" id="ML975275">
    <property type="protein sequence ID" value="KAF1836305.1"/>
    <property type="molecule type" value="Genomic_DNA"/>
</dbReference>
<sequence length="556" mass="62332">MPSLRSQPEFYMTAVTPIDTTAEPLPGNTECTICLERLTTDVVRFRACGHMFHTVCVLSWFDESAPRSGRRRGTCPNCRQELYEPDPRSAGASTSNLQRIQEMQAEINRLIADRRGHESNYLQGPRPAQYPIWGPLQSSAQATRAGSTSAQSSDGGPLPNTDSSRYPHFIESGNRLAQNMFGDSPLSVPGRGRGMHPQIQSWPPRPAHGQEIDTEPEARSRRDNQATDASEPDLSEVPAPEQESRATLAARAIAERRPLTELETEWPAAASLPDEEEEEVFSLFEERSRALREGRPWQRGGMREQIGAQERLSNDRTPITTLPNERLLSEIGRLNARADQLRLQLLQNMEHDENRFSSPSLNPPPIPELQGSAVPFAQPARTDAELRAFFSSLPHPREQGLDRGRVPSQQHTPRRYATTANTTASPARNSHQDRTTTLRNHTPEWRTFHRDENTETGHTHTPTNGNPTRERQPHTRTDHYGFTTTQHRPHRPDPREPLGQLYMPHLAANMDELRELDDTPRPAYSPASATFSGGREMQLSESDEGDGLDEGFSDSG</sequence>